<accession>A0A9N9DZ36</accession>
<dbReference type="PANTHER" id="PTHR21529:SF4">
    <property type="entry name" value="TPR AND ANKYRIN REPEAT-CONTAINING PROTEIN 1"/>
    <property type="match status" value="1"/>
</dbReference>
<dbReference type="AlphaFoldDB" id="A0A9N9DZ36"/>
<dbReference type="EMBL" id="CAJVPI010003069">
    <property type="protein sequence ID" value="CAG8653746.1"/>
    <property type="molecule type" value="Genomic_DNA"/>
</dbReference>
<sequence>MEFNDVLLFNLFTDSSAGSKWRGHSSKGIRTFSHEKHYILSHEFKNLYVAITSTYGYSMKMLNGLFSALERTTIILDMTCNAYRLEQIAKSSVNSSDVATISLLLQRHYHEAGKIYAECDKFEDAARCFFDAKIWLTAGEYYERAKKYAQAAEACGHCDIVIDLMQRQEIDMTSFSRMIRVVYTYYRRSKNEKMRDKALSDFLELCEENAQFRVAAEHLRSL</sequence>
<proteinExistence type="predicted"/>
<dbReference type="PANTHER" id="PTHR21529">
    <property type="entry name" value="MAMMARY TURMOR VIRUS RECEPTOR HOMOLOG 1, 2 MTVR1, 2"/>
    <property type="match status" value="1"/>
</dbReference>
<dbReference type="InterPro" id="IPR039904">
    <property type="entry name" value="TRANK1"/>
</dbReference>
<organism evidence="1 2">
    <name type="scientific">Paraglomus brasilianum</name>
    <dbReference type="NCBI Taxonomy" id="144538"/>
    <lineage>
        <taxon>Eukaryota</taxon>
        <taxon>Fungi</taxon>
        <taxon>Fungi incertae sedis</taxon>
        <taxon>Mucoromycota</taxon>
        <taxon>Glomeromycotina</taxon>
        <taxon>Glomeromycetes</taxon>
        <taxon>Paraglomerales</taxon>
        <taxon>Paraglomeraceae</taxon>
        <taxon>Paraglomus</taxon>
    </lineage>
</organism>
<feature type="non-terminal residue" evidence="1">
    <location>
        <position position="1"/>
    </location>
</feature>
<evidence type="ECO:0000313" key="1">
    <source>
        <dbReference type="EMBL" id="CAG8653746.1"/>
    </source>
</evidence>
<evidence type="ECO:0000313" key="2">
    <source>
        <dbReference type="Proteomes" id="UP000789739"/>
    </source>
</evidence>
<comment type="caution">
    <text evidence="1">The sequence shown here is derived from an EMBL/GenBank/DDBJ whole genome shotgun (WGS) entry which is preliminary data.</text>
</comment>
<dbReference type="InterPro" id="IPR011990">
    <property type="entry name" value="TPR-like_helical_dom_sf"/>
</dbReference>
<protein>
    <submittedName>
        <fullName evidence="1">1369_t:CDS:1</fullName>
    </submittedName>
</protein>
<reference evidence="1" key="1">
    <citation type="submission" date="2021-06" db="EMBL/GenBank/DDBJ databases">
        <authorList>
            <person name="Kallberg Y."/>
            <person name="Tangrot J."/>
            <person name="Rosling A."/>
        </authorList>
    </citation>
    <scope>NUCLEOTIDE SEQUENCE</scope>
    <source>
        <strain evidence="1">BR232B</strain>
    </source>
</reference>
<keyword evidence="2" id="KW-1185">Reference proteome</keyword>
<dbReference type="OrthoDB" id="2426521at2759"/>
<name>A0A9N9DZ36_9GLOM</name>
<dbReference type="SUPFAM" id="SSF48452">
    <property type="entry name" value="TPR-like"/>
    <property type="match status" value="1"/>
</dbReference>
<dbReference type="Proteomes" id="UP000789739">
    <property type="component" value="Unassembled WGS sequence"/>
</dbReference>
<gene>
    <name evidence="1" type="ORF">PBRASI_LOCUS10400</name>
</gene>